<dbReference type="PANTHER" id="PTHR33165">
    <property type="entry name" value="F-BOX DOMAIN CONTAINING PROTEIN-LIKE-RELATED"/>
    <property type="match status" value="1"/>
</dbReference>
<feature type="region of interest" description="Disordered" evidence="1">
    <location>
        <begin position="1"/>
        <end position="109"/>
    </location>
</feature>
<evidence type="ECO:0000313" key="3">
    <source>
        <dbReference type="EMBL" id="TVU01237.1"/>
    </source>
</evidence>
<reference evidence="3 4" key="1">
    <citation type="journal article" date="2019" name="Sci. Rep.">
        <title>A high-quality genome of Eragrostis curvula grass provides insights into Poaceae evolution and supports new strategies to enhance forage quality.</title>
        <authorList>
            <person name="Carballo J."/>
            <person name="Santos B.A.C.M."/>
            <person name="Zappacosta D."/>
            <person name="Garbus I."/>
            <person name="Selva J.P."/>
            <person name="Gallo C.A."/>
            <person name="Diaz A."/>
            <person name="Albertini E."/>
            <person name="Caccamo M."/>
            <person name="Echenique V."/>
        </authorList>
    </citation>
    <scope>NUCLEOTIDE SEQUENCE [LARGE SCALE GENOMIC DNA]</scope>
    <source>
        <strain evidence="4">cv. Victoria</strain>
        <tissue evidence="3">Leaf</tissue>
    </source>
</reference>
<feature type="domain" description="KIB1-4 beta-propeller" evidence="2">
    <location>
        <begin position="214"/>
        <end position="454"/>
    </location>
</feature>
<name>A0A5J9SQN2_9POAL</name>
<accession>A0A5J9SQN2</accession>
<evidence type="ECO:0000313" key="4">
    <source>
        <dbReference type="Proteomes" id="UP000324897"/>
    </source>
</evidence>
<dbReference type="PANTHER" id="PTHR33165:SF57">
    <property type="entry name" value="OS10G0568000 PROTEIN"/>
    <property type="match status" value="1"/>
</dbReference>
<keyword evidence="4" id="KW-1185">Reference proteome</keyword>
<feature type="compositionally biased region" description="Basic and acidic residues" evidence="1">
    <location>
        <begin position="7"/>
        <end position="18"/>
    </location>
</feature>
<dbReference type="OrthoDB" id="653077at2759"/>
<feature type="non-terminal residue" evidence="3">
    <location>
        <position position="1"/>
    </location>
</feature>
<sequence length="499" mass="54971">MPTVKLAADRLRRSERLAAEASEGPQIPSPPHGKAARRPSLRPPCCSSSRIQSRGAIRRRPSPAAFPYYWGAKGRRSAPRGGGGCSSRSNRPPAPPPPKIQSRGGKRKYSPADETFPFFFAWGAKRARSAPPDLVQDVDWANLGDGPAGLIAELALANDVADYVRFRAVCSPWRRCSPAPRDLPGGGLDRRLFPRRWIMLDKALGGPRRRRFLNIYTGECIRMDLPELDEHTLLALTPEGLLLLLHRPTLVIRLLNPLTRKLTDLPPVTALLREDRQVSFQVSGVGLADATSTVAVCFSDPRVFAVAKPGDECWTVLHHGYLDSYLSLAGRFYCCNRMSVMVLDASNSDQLQPPRLLVAAKANSCIQFSRMADSLHLVDNAGELLLVHRSIYHDPQLNLKRKDNVYRVDLDAGALVPVKAFDFKGRAVFMGRRRSISVTAEAFPSLTADTLYLGFDIYSFADGTSSKEDDADDDDEMAHTSSVVDCLSHCIRGMGDQLA</sequence>
<dbReference type="AlphaFoldDB" id="A0A5J9SQN2"/>
<protein>
    <recommendedName>
        <fullName evidence="2">KIB1-4 beta-propeller domain-containing protein</fullName>
    </recommendedName>
</protein>
<dbReference type="Gramene" id="TVU01237">
    <property type="protein sequence ID" value="TVU01237"/>
    <property type="gene ID" value="EJB05_53274"/>
</dbReference>
<gene>
    <name evidence="3" type="ORF">EJB05_53274</name>
</gene>
<dbReference type="Pfam" id="PF03478">
    <property type="entry name" value="Beta-prop_KIB1-4"/>
    <property type="match status" value="1"/>
</dbReference>
<proteinExistence type="predicted"/>
<evidence type="ECO:0000256" key="1">
    <source>
        <dbReference type="SAM" id="MobiDB-lite"/>
    </source>
</evidence>
<comment type="caution">
    <text evidence="3">The sequence shown here is derived from an EMBL/GenBank/DDBJ whole genome shotgun (WGS) entry which is preliminary data.</text>
</comment>
<dbReference type="EMBL" id="RWGY01000469">
    <property type="protein sequence ID" value="TVU01237.1"/>
    <property type="molecule type" value="Genomic_DNA"/>
</dbReference>
<evidence type="ECO:0000259" key="2">
    <source>
        <dbReference type="Pfam" id="PF03478"/>
    </source>
</evidence>
<dbReference type="Proteomes" id="UP000324897">
    <property type="component" value="Unassembled WGS sequence"/>
</dbReference>
<dbReference type="InterPro" id="IPR005174">
    <property type="entry name" value="KIB1-4_b-propeller"/>
</dbReference>
<organism evidence="3 4">
    <name type="scientific">Eragrostis curvula</name>
    <name type="common">weeping love grass</name>
    <dbReference type="NCBI Taxonomy" id="38414"/>
    <lineage>
        <taxon>Eukaryota</taxon>
        <taxon>Viridiplantae</taxon>
        <taxon>Streptophyta</taxon>
        <taxon>Embryophyta</taxon>
        <taxon>Tracheophyta</taxon>
        <taxon>Spermatophyta</taxon>
        <taxon>Magnoliopsida</taxon>
        <taxon>Liliopsida</taxon>
        <taxon>Poales</taxon>
        <taxon>Poaceae</taxon>
        <taxon>PACMAD clade</taxon>
        <taxon>Chloridoideae</taxon>
        <taxon>Eragrostideae</taxon>
        <taxon>Eragrostidinae</taxon>
        <taxon>Eragrostis</taxon>
    </lineage>
</organism>